<feature type="signal peptide" evidence="2">
    <location>
        <begin position="1"/>
        <end position="20"/>
    </location>
</feature>
<dbReference type="AlphaFoldDB" id="A0AB39YXB1"/>
<feature type="chain" id="PRO_5045192215" evidence="2">
    <location>
        <begin position="21"/>
        <end position="328"/>
    </location>
</feature>
<dbReference type="GO" id="GO:0016301">
    <property type="term" value="F:kinase activity"/>
    <property type="evidence" value="ECO:0007669"/>
    <property type="project" value="UniProtKB-KW"/>
</dbReference>
<sequence length="328" mass="38204">MAWIRKLSIVFIYLLHFQLAELVMHIDDGDGPEHLNPRLYQQKRQRSWDLEEDQDQDQDQWQIDTYMESRSGICSAENSHDVRYEKNNRCKAPKKVVKDEDDDDEDADPAANSDDDDDDDDEEDGDDENDEEGNEITMEDKAFVERITCLLGSLHKHTKAMTDNLKILQSRLGQKKNTSPGTMCRKNNFGNRHPNAKWLKKPDFYGEQEPCGEEKCDAQESLELEDGHQPEHPFSEDQRIIVPPLLQLIHGAASLQSHLKGRQENTLSRPRYWMPSREAPEDLQAPLNSLPEDKTLLRYQEYEARLRSLMDNRDAIERNVMKMISPRR</sequence>
<keyword evidence="4" id="KW-0418">Kinase</keyword>
<keyword evidence="2" id="KW-0732">Signal</keyword>
<name>A0AB39YXB1_DROSZ</name>
<feature type="compositionally biased region" description="Acidic residues" evidence="1">
    <location>
        <begin position="99"/>
        <end position="134"/>
    </location>
</feature>
<evidence type="ECO:0000256" key="1">
    <source>
        <dbReference type="SAM" id="MobiDB-lite"/>
    </source>
</evidence>
<dbReference type="RefSeq" id="XP_016923792.2">
    <property type="nucleotide sequence ID" value="XM_017068303.3"/>
</dbReference>
<dbReference type="Proteomes" id="UP001652628">
    <property type="component" value="Chromosome X"/>
</dbReference>
<evidence type="ECO:0000256" key="2">
    <source>
        <dbReference type="SAM" id="SignalP"/>
    </source>
</evidence>
<keyword evidence="3" id="KW-1185">Reference proteome</keyword>
<evidence type="ECO:0000313" key="3">
    <source>
        <dbReference type="Proteomes" id="UP001652628"/>
    </source>
</evidence>
<protein>
    <submittedName>
        <fullName evidence="4">Probable serine/threonine-protein kinase fhkB</fullName>
    </submittedName>
</protein>
<keyword evidence="4" id="KW-0808">Transferase</keyword>
<proteinExistence type="predicted"/>
<reference evidence="4" key="1">
    <citation type="submission" date="2025-08" db="UniProtKB">
        <authorList>
            <consortium name="RefSeq"/>
        </authorList>
    </citation>
    <scope>IDENTIFICATION</scope>
</reference>
<evidence type="ECO:0000313" key="4">
    <source>
        <dbReference type="RefSeq" id="XP_016923792.2"/>
    </source>
</evidence>
<organism evidence="3 4">
    <name type="scientific">Drosophila suzukii</name>
    <name type="common">Spotted-wing drosophila fruit fly</name>
    <dbReference type="NCBI Taxonomy" id="28584"/>
    <lineage>
        <taxon>Eukaryota</taxon>
        <taxon>Metazoa</taxon>
        <taxon>Ecdysozoa</taxon>
        <taxon>Arthropoda</taxon>
        <taxon>Hexapoda</taxon>
        <taxon>Insecta</taxon>
        <taxon>Pterygota</taxon>
        <taxon>Neoptera</taxon>
        <taxon>Endopterygota</taxon>
        <taxon>Diptera</taxon>
        <taxon>Brachycera</taxon>
        <taxon>Muscomorpha</taxon>
        <taxon>Ephydroidea</taxon>
        <taxon>Drosophilidae</taxon>
        <taxon>Drosophila</taxon>
        <taxon>Sophophora</taxon>
    </lineage>
</organism>
<feature type="region of interest" description="Disordered" evidence="1">
    <location>
        <begin position="93"/>
        <end position="139"/>
    </location>
</feature>
<accession>A0AB39YXB1</accession>
<gene>
    <name evidence="4" type="primary">LOC108005129</name>
</gene>
<dbReference type="GeneID" id="108005129"/>